<dbReference type="Gene3D" id="3.40.50.360">
    <property type="match status" value="1"/>
</dbReference>
<dbReference type="PANTHER" id="PTHR30543">
    <property type="entry name" value="CHROMATE REDUCTASE"/>
    <property type="match status" value="1"/>
</dbReference>
<dbReference type="GO" id="GO:0005829">
    <property type="term" value="C:cytosol"/>
    <property type="evidence" value="ECO:0007669"/>
    <property type="project" value="TreeGrafter"/>
</dbReference>
<dbReference type="RefSeq" id="WP_188442951.1">
    <property type="nucleotide sequence ID" value="NZ_BMGK01000012.1"/>
</dbReference>
<dbReference type="InterPro" id="IPR029039">
    <property type="entry name" value="Flavoprotein-like_sf"/>
</dbReference>
<dbReference type="GO" id="GO:0016491">
    <property type="term" value="F:oxidoreductase activity"/>
    <property type="evidence" value="ECO:0007669"/>
    <property type="project" value="InterPro"/>
</dbReference>
<dbReference type="EMBL" id="BMGK01000012">
    <property type="protein sequence ID" value="GGE00065.1"/>
    <property type="molecule type" value="Genomic_DNA"/>
</dbReference>
<reference evidence="2" key="2">
    <citation type="submission" date="2020-09" db="EMBL/GenBank/DDBJ databases">
        <authorList>
            <person name="Sun Q."/>
            <person name="Zhou Y."/>
        </authorList>
    </citation>
    <scope>NUCLEOTIDE SEQUENCE</scope>
    <source>
        <strain evidence="2">CGMCC 1.12924</strain>
    </source>
</reference>
<dbReference type="SUPFAM" id="SSF52218">
    <property type="entry name" value="Flavoproteins"/>
    <property type="match status" value="1"/>
</dbReference>
<dbReference type="AlphaFoldDB" id="A0A8J2VBN2"/>
<dbReference type="Pfam" id="PF03358">
    <property type="entry name" value="FMN_red"/>
    <property type="match status" value="1"/>
</dbReference>
<name>A0A8J2VBN2_9FLAO</name>
<evidence type="ECO:0000259" key="1">
    <source>
        <dbReference type="Pfam" id="PF03358"/>
    </source>
</evidence>
<dbReference type="GO" id="GO:0010181">
    <property type="term" value="F:FMN binding"/>
    <property type="evidence" value="ECO:0007669"/>
    <property type="project" value="TreeGrafter"/>
</dbReference>
<comment type="caution">
    <text evidence="2">The sequence shown here is derived from an EMBL/GenBank/DDBJ whole genome shotgun (WGS) entry which is preliminary data.</text>
</comment>
<dbReference type="InterPro" id="IPR050712">
    <property type="entry name" value="NAD(P)H-dep_reductase"/>
</dbReference>
<organism evidence="2 3">
    <name type="scientific">Planktosalinus lacus</name>
    <dbReference type="NCBI Taxonomy" id="1526573"/>
    <lineage>
        <taxon>Bacteria</taxon>
        <taxon>Pseudomonadati</taxon>
        <taxon>Bacteroidota</taxon>
        <taxon>Flavobacteriia</taxon>
        <taxon>Flavobacteriales</taxon>
        <taxon>Flavobacteriaceae</taxon>
        <taxon>Planktosalinus</taxon>
    </lineage>
</organism>
<sequence length="180" mass="20219">MKKILAFAGSNSSTSINYQLISYATSLISQHEVELIKLTDYPLVLFGEDIEKELGYSAELRLLLNRIKDADALMISVNEHNGGPSVFFKNVMDWLSRIEYKYLKGKKVLLMSTSTGSRGGASSLEYVKSRIPRHDGEVIESFSFPSFNENFSLSENKIINEELALGFIDVIQNFEHQIAG</sequence>
<dbReference type="InterPro" id="IPR005025">
    <property type="entry name" value="FMN_Rdtase-like_dom"/>
</dbReference>
<feature type="domain" description="NADPH-dependent FMN reductase-like" evidence="1">
    <location>
        <begin position="3"/>
        <end position="132"/>
    </location>
</feature>
<dbReference type="PANTHER" id="PTHR30543:SF21">
    <property type="entry name" value="NAD(P)H-DEPENDENT FMN REDUCTASE LOT6"/>
    <property type="match status" value="1"/>
</dbReference>
<accession>A0A8J2VBN2</accession>
<protein>
    <recommendedName>
        <fullName evidence="1">NADPH-dependent FMN reductase-like domain-containing protein</fullName>
    </recommendedName>
</protein>
<proteinExistence type="predicted"/>
<gene>
    <name evidence="2" type="ORF">GCM10011312_24430</name>
</gene>
<dbReference type="Proteomes" id="UP000652231">
    <property type="component" value="Unassembled WGS sequence"/>
</dbReference>
<keyword evidence="3" id="KW-1185">Reference proteome</keyword>
<reference evidence="2" key="1">
    <citation type="journal article" date="2014" name="Int. J. Syst. Evol. Microbiol.">
        <title>Complete genome sequence of Corynebacterium casei LMG S-19264T (=DSM 44701T), isolated from a smear-ripened cheese.</title>
        <authorList>
            <consortium name="US DOE Joint Genome Institute (JGI-PGF)"/>
            <person name="Walter F."/>
            <person name="Albersmeier A."/>
            <person name="Kalinowski J."/>
            <person name="Ruckert C."/>
        </authorList>
    </citation>
    <scope>NUCLEOTIDE SEQUENCE</scope>
    <source>
        <strain evidence="2">CGMCC 1.12924</strain>
    </source>
</reference>
<evidence type="ECO:0000313" key="2">
    <source>
        <dbReference type="EMBL" id="GGE00065.1"/>
    </source>
</evidence>
<evidence type="ECO:0000313" key="3">
    <source>
        <dbReference type="Proteomes" id="UP000652231"/>
    </source>
</evidence>